<dbReference type="SUPFAM" id="SSF53756">
    <property type="entry name" value="UDP-Glycosyltransferase/glycogen phosphorylase"/>
    <property type="match status" value="1"/>
</dbReference>
<dbReference type="GO" id="GO:0047355">
    <property type="term" value="F:CDP-glycerol glycerophosphotransferase activity"/>
    <property type="evidence" value="ECO:0007669"/>
    <property type="project" value="InterPro"/>
</dbReference>
<evidence type="ECO:0000313" key="7">
    <source>
        <dbReference type="EMBL" id="KAA9322328.1"/>
    </source>
</evidence>
<dbReference type="Gene3D" id="3.40.50.12580">
    <property type="match status" value="1"/>
</dbReference>
<dbReference type="InterPro" id="IPR043149">
    <property type="entry name" value="TagF_N"/>
</dbReference>
<dbReference type="EMBL" id="VYWW01000020">
    <property type="protein sequence ID" value="KAA9322328.1"/>
    <property type="molecule type" value="Genomic_DNA"/>
</dbReference>
<dbReference type="EMBL" id="JBBVUL010000013">
    <property type="protein sequence ID" value="MEL0565615.1"/>
    <property type="molecule type" value="Genomic_DNA"/>
</dbReference>
<reference evidence="7 9" key="1">
    <citation type="submission" date="2019-09" db="EMBL/GenBank/DDBJ databases">
        <title>Draft genome sequence assemblies of isolates from the urinary tract.</title>
        <authorList>
            <person name="Mores C.R."/>
            <person name="Putonti C."/>
            <person name="Wolfe A.J."/>
        </authorList>
    </citation>
    <scope>NUCLEOTIDE SEQUENCE [LARGE SCALE GENOMIC DNA]</scope>
    <source>
        <strain evidence="7 9">UMB246</strain>
    </source>
</reference>
<dbReference type="RefSeq" id="WP_006588125.1">
    <property type="nucleotide sequence ID" value="NZ_CATOUV010000001.1"/>
</dbReference>
<proteinExistence type="inferred from homology"/>
<dbReference type="GO" id="GO:0019350">
    <property type="term" value="P:teichoic acid biosynthetic process"/>
    <property type="evidence" value="ECO:0007669"/>
    <property type="project" value="UniProtKB-KW"/>
</dbReference>
<evidence type="ECO:0000256" key="6">
    <source>
        <dbReference type="ARBA" id="ARBA00023136"/>
    </source>
</evidence>
<organism evidence="7 9">
    <name type="scientific">Lactobacillus jensenii</name>
    <dbReference type="NCBI Taxonomy" id="109790"/>
    <lineage>
        <taxon>Bacteria</taxon>
        <taxon>Bacillati</taxon>
        <taxon>Bacillota</taxon>
        <taxon>Bacilli</taxon>
        <taxon>Lactobacillales</taxon>
        <taxon>Lactobacillaceae</taxon>
        <taxon>Lactobacillus</taxon>
    </lineage>
</organism>
<dbReference type="AlphaFoldDB" id="A0A5N1IAG5"/>
<reference evidence="8 10" key="2">
    <citation type="submission" date="2024-04" db="EMBL/GenBank/DDBJ databases">
        <title>Three lactobacilli isolated from voided urine samples from females with type 2 diabetes.</title>
        <authorList>
            <person name="Kula A."/>
            <person name="Stegman N."/>
            <person name="Putonti C."/>
        </authorList>
    </citation>
    <scope>NUCLEOTIDE SEQUENCE [LARGE SCALE GENOMIC DNA]</scope>
    <source>
        <strain evidence="8 10">1855</strain>
    </source>
</reference>
<comment type="subcellular location">
    <subcellularLocation>
        <location evidence="1">Cell membrane</location>
        <topology evidence="1">Peripheral membrane protein</topology>
    </subcellularLocation>
</comment>
<protein>
    <submittedName>
        <fullName evidence="7">CDP-glycerol--glycerophosphate glycerophosphotransferase</fullName>
    </submittedName>
</protein>
<dbReference type="KEGG" id="lje:BUE77_07305"/>
<evidence type="ECO:0000313" key="10">
    <source>
        <dbReference type="Proteomes" id="UP001385848"/>
    </source>
</evidence>
<accession>A0A5N1IAG5</accession>
<dbReference type="Proteomes" id="UP001385848">
    <property type="component" value="Unassembled WGS sequence"/>
</dbReference>
<dbReference type="PANTHER" id="PTHR37316">
    <property type="entry name" value="TEICHOIC ACID GLYCEROL-PHOSPHATE PRIMASE"/>
    <property type="match status" value="1"/>
</dbReference>
<comment type="caution">
    <text evidence="7">The sequence shown here is derived from an EMBL/GenBank/DDBJ whole genome shotgun (WGS) entry which is preliminary data.</text>
</comment>
<dbReference type="PANTHER" id="PTHR37316:SF3">
    <property type="entry name" value="TEICHOIC ACID GLYCEROL-PHOSPHATE TRANSFERASE"/>
    <property type="match status" value="1"/>
</dbReference>
<evidence type="ECO:0000256" key="3">
    <source>
        <dbReference type="ARBA" id="ARBA00022475"/>
    </source>
</evidence>
<sequence>MKTLIFSLYLNVMKAFAHLVPIEKESYVILNGAGRSGSNGYLFYKYLKNIHPELDVTLVEPWPSSHLSWKIWKKIGSAKYIFTTHEPFKIKKQQISISFWHGIPLKRMGVMAHNTAYRGNKRNMNIWHKEADYVVSSSDFYETLMSSCVGIEAKKYVRTGFPRLDYLVKPISKSQILNDLFDCNEAKAKIGIYMPTFRFELEDKNVMEKIKSGNFFALSDFNIQKLNDQLKRNNQYLIIKLHPYEMNLVKSSQQSVSNIKLLSNEYLEDNKIDLYEIIGATDFLITDFSSIYFDYLLLNKPIIFIDNLLEQYINKRGLLLSPYQEIVPGELVDNQRKLLDSLAKIDEDEFKEYRQFWKKITLERNNNCCQAVYELTKRMK</sequence>
<evidence type="ECO:0000313" key="9">
    <source>
        <dbReference type="Proteomes" id="UP000327236"/>
    </source>
</evidence>
<dbReference type="InterPro" id="IPR051612">
    <property type="entry name" value="Teichoic_Acid_Biosynth"/>
</dbReference>
<name>A0A5N1IAG5_LACJE</name>
<dbReference type="GO" id="GO:0005886">
    <property type="term" value="C:plasma membrane"/>
    <property type="evidence" value="ECO:0007669"/>
    <property type="project" value="UniProtKB-SubCell"/>
</dbReference>
<evidence type="ECO:0000313" key="8">
    <source>
        <dbReference type="EMBL" id="MEL0565615.1"/>
    </source>
</evidence>
<dbReference type="GeneID" id="31743523"/>
<evidence type="ECO:0000256" key="4">
    <source>
        <dbReference type="ARBA" id="ARBA00022679"/>
    </source>
</evidence>
<keyword evidence="6" id="KW-0472">Membrane</keyword>
<keyword evidence="4 7" id="KW-0808">Transferase</keyword>
<dbReference type="InterPro" id="IPR007554">
    <property type="entry name" value="Glycerophosphate_synth"/>
</dbReference>
<keyword evidence="3" id="KW-1003">Cell membrane</keyword>
<evidence type="ECO:0000256" key="1">
    <source>
        <dbReference type="ARBA" id="ARBA00004202"/>
    </source>
</evidence>
<dbReference type="Gene3D" id="3.40.50.11820">
    <property type="match status" value="1"/>
</dbReference>
<comment type="similarity">
    <text evidence="2">Belongs to the CDP-glycerol glycerophosphotransferase family.</text>
</comment>
<keyword evidence="10" id="KW-1185">Reference proteome</keyword>
<evidence type="ECO:0000256" key="2">
    <source>
        <dbReference type="ARBA" id="ARBA00010488"/>
    </source>
</evidence>
<gene>
    <name evidence="8" type="ORF">AAC431_06800</name>
    <name evidence="7" type="ORF">F6H94_05285</name>
</gene>
<dbReference type="OrthoDB" id="9811865at2"/>
<dbReference type="Proteomes" id="UP000327236">
    <property type="component" value="Unassembled WGS sequence"/>
</dbReference>
<dbReference type="Pfam" id="PF04464">
    <property type="entry name" value="Glyphos_transf"/>
    <property type="match status" value="1"/>
</dbReference>
<keyword evidence="5" id="KW-0777">Teichoic acid biosynthesis</keyword>
<evidence type="ECO:0000256" key="5">
    <source>
        <dbReference type="ARBA" id="ARBA00022944"/>
    </source>
</evidence>
<dbReference type="InterPro" id="IPR043148">
    <property type="entry name" value="TagF_C"/>
</dbReference>